<accession>A0A9P6F0M7</accession>
<dbReference type="Gene3D" id="1.20.5.170">
    <property type="match status" value="1"/>
</dbReference>
<dbReference type="InterPro" id="IPR046347">
    <property type="entry name" value="bZIP_sf"/>
</dbReference>
<dbReference type="AlphaFoldDB" id="A0A9P6F0M7"/>
<dbReference type="SMART" id="SM00338">
    <property type="entry name" value="BRLZ"/>
    <property type="match status" value="1"/>
</dbReference>
<evidence type="ECO:0000256" key="1">
    <source>
        <dbReference type="SAM" id="Coils"/>
    </source>
</evidence>
<dbReference type="PROSITE" id="PS50217">
    <property type="entry name" value="BZIP"/>
    <property type="match status" value="1"/>
</dbReference>
<feature type="coiled-coil region" evidence="1">
    <location>
        <begin position="226"/>
        <end position="260"/>
    </location>
</feature>
<gene>
    <name evidence="4" type="ORF">EC957_005130</name>
</gene>
<feature type="compositionally biased region" description="Low complexity" evidence="2">
    <location>
        <begin position="38"/>
        <end position="47"/>
    </location>
</feature>
<feature type="region of interest" description="Disordered" evidence="2">
    <location>
        <begin position="272"/>
        <end position="343"/>
    </location>
</feature>
<feature type="compositionally biased region" description="Low complexity" evidence="2">
    <location>
        <begin position="58"/>
        <end position="71"/>
    </location>
</feature>
<feature type="region of interest" description="Disordered" evidence="2">
    <location>
        <begin position="117"/>
        <end position="219"/>
    </location>
</feature>
<evidence type="ECO:0000259" key="3">
    <source>
        <dbReference type="PROSITE" id="PS50217"/>
    </source>
</evidence>
<dbReference type="Pfam" id="PF07716">
    <property type="entry name" value="bZIP_2"/>
    <property type="match status" value="1"/>
</dbReference>
<comment type="caution">
    <text evidence="4">The sequence shown here is derived from an EMBL/GenBank/DDBJ whole genome shotgun (WGS) entry which is preliminary data.</text>
</comment>
<keyword evidence="5" id="KW-1185">Reference proteome</keyword>
<evidence type="ECO:0000313" key="5">
    <source>
        <dbReference type="Proteomes" id="UP000723463"/>
    </source>
</evidence>
<organism evidence="4 5">
    <name type="scientific">Mortierella hygrophila</name>
    <dbReference type="NCBI Taxonomy" id="979708"/>
    <lineage>
        <taxon>Eukaryota</taxon>
        <taxon>Fungi</taxon>
        <taxon>Fungi incertae sedis</taxon>
        <taxon>Mucoromycota</taxon>
        <taxon>Mortierellomycotina</taxon>
        <taxon>Mortierellomycetes</taxon>
        <taxon>Mortierellales</taxon>
        <taxon>Mortierellaceae</taxon>
        <taxon>Mortierella</taxon>
    </lineage>
</organism>
<evidence type="ECO:0000256" key="2">
    <source>
        <dbReference type="SAM" id="MobiDB-lite"/>
    </source>
</evidence>
<proteinExistence type="predicted"/>
<evidence type="ECO:0000313" key="4">
    <source>
        <dbReference type="EMBL" id="KAF9539670.1"/>
    </source>
</evidence>
<dbReference type="InterPro" id="IPR004827">
    <property type="entry name" value="bZIP"/>
</dbReference>
<feature type="compositionally biased region" description="Pro residues" evidence="2">
    <location>
        <begin position="72"/>
        <end position="86"/>
    </location>
</feature>
<dbReference type="CDD" id="cd14705">
    <property type="entry name" value="bZIP_Zip1"/>
    <property type="match status" value="1"/>
</dbReference>
<sequence>MSMTANPAYPPNARINHHHHQQQQQQQQHPYHPHDSHSTSSSEQSHPLYIQTAHLHSHQQQQAYPAPAYHAPSPPYSSHPQPPPPHGASSIEPNQKPILPYPTVHHDQKRLYSTSAAYRPHPYSPPTLPPLTVGRPPLSPQSPNDAPLHYSLPERHTFRTESPMSPSPPPSSSSSTSYGATNASGADNGDNGAPLSTHDRRERNKAASAKYRAKKHYQSGEMRQQITVLQDQNNVLTRQLQETRTENSSLKNTIEKLRGRLVAEKVLRRLREVGREKRRDSSSGGSKVSVHDLASGSEDEDDDDEIGDIEGDEDEDDVDGELQQQEVNRPEKRSKPNPRHRSN</sequence>
<name>A0A9P6F0M7_9FUNG</name>
<dbReference type="GO" id="GO:0003700">
    <property type="term" value="F:DNA-binding transcription factor activity"/>
    <property type="evidence" value="ECO:0007669"/>
    <property type="project" value="InterPro"/>
</dbReference>
<protein>
    <recommendedName>
        <fullName evidence="3">BZIP domain-containing protein</fullName>
    </recommendedName>
</protein>
<feature type="compositionally biased region" description="Basic and acidic residues" evidence="2">
    <location>
        <begin position="272"/>
        <end position="281"/>
    </location>
</feature>
<dbReference type="EMBL" id="JAAAXW010000234">
    <property type="protein sequence ID" value="KAF9539670.1"/>
    <property type="molecule type" value="Genomic_DNA"/>
</dbReference>
<reference evidence="4" key="1">
    <citation type="journal article" date="2020" name="Fungal Divers.">
        <title>Resolving the Mortierellaceae phylogeny through synthesis of multi-gene phylogenetics and phylogenomics.</title>
        <authorList>
            <person name="Vandepol N."/>
            <person name="Liber J."/>
            <person name="Desiro A."/>
            <person name="Na H."/>
            <person name="Kennedy M."/>
            <person name="Barry K."/>
            <person name="Grigoriev I.V."/>
            <person name="Miller A.N."/>
            <person name="O'Donnell K."/>
            <person name="Stajich J.E."/>
            <person name="Bonito G."/>
        </authorList>
    </citation>
    <scope>NUCLEOTIDE SEQUENCE</scope>
    <source>
        <strain evidence="4">NRRL 2591</strain>
    </source>
</reference>
<feature type="region of interest" description="Disordered" evidence="2">
    <location>
        <begin position="1"/>
        <end position="102"/>
    </location>
</feature>
<dbReference type="PROSITE" id="PS00036">
    <property type="entry name" value="BZIP_BASIC"/>
    <property type="match status" value="1"/>
</dbReference>
<keyword evidence="1" id="KW-0175">Coiled coil</keyword>
<feature type="compositionally biased region" description="Acidic residues" evidence="2">
    <location>
        <begin position="297"/>
        <end position="320"/>
    </location>
</feature>
<dbReference type="SUPFAM" id="SSF57959">
    <property type="entry name" value="Leucine zipper domain"/>
    <property type="match status" value="1"/>
</dbReference>
<dbReference type="Proteomes" id="UP000723463">
    <property type="component" value="Unassembled WGS sequence"/>
</dbReference>
<feature type="domain" description="BZIP" evidence="3">
    <location>
        <begin position="200"/>
        <end position="257"/>
    </location>
</feature>